<accession>A0A0F9MIJ6</accession>
<proteinExistence type="predicted"/>
<comment type="caution">
    <text evidence="1">The sequence shown here is derived from an EMBL/GenBank/DDBJ whole genome shotgun (WGS) entry which is preliminary data.</text>
</comment>
<protein>
    <submittedName>
        <fullName evidence="1">Uncharacterized protein</fullName>
    </submittedName>
</protein>
<organism evidence="1">
    <name type="scientific">marine sediment metagenome</name>
    <dbReference type="NCBI Taxonomy" id="412755"/>
    <lineage>
        <taxon>unclassified sequences</taxon>
        <taxon>metagenomes</taxon>
        <taxon>ecological metagenomes</taxon>
    </lineage>
</organism>
<feature type="non-terminal residue" evidence="1">
    <location>
        <position position="135"/>
    </location>
</feature>
<name>A0A0F9MIJ6_9ZZZZ</name>
<evidence type="ECO:0000313" key="1">
    <source>
        <dbReference type="EMBL" id="KKN07145.1"/>
    </source>
</evidence>
<dbReference type="AlphaFoldDB" id="A0A0F9MIJ6"/>
<dbReference type="EMBL" id="LAZR01004602">
    <property type="protein sequence ID" value="KKN07145.1"/>
    <property type="molecule type" value="Genomic_DNA"/>
</dbReference>
<gene>
    <name evidence="1" type="ORF">LCGC14_1070050</name>
</gene>
<reference evidence="1" key="1">
    <citation type="journal article" date="2015" name="Nature">
        <title>Complex archaea that bridge the gap between prokaryotes and eukaryotes.</title>
        <authorList>
            <person name="Spang A."/>
            <person name="Saw J.H."/>
            <person name="Jorgensen S.L."/>
            <person name="Zaremba-Niedzwiedzka K."/>
            <person name="Martijn J."/>
            <person name="Lind A.E."/>
            <person name="van Eijk R."/>
            <person name="Schleper C."/>
            <person name="Guy L."/>
            <person name="Ettema T.J."/>
        </authorList>
    </citation>
    <scope>NUCLEOTIDE SEQUENCE</scope>
</reference>
<sequence>MKIAVCISGQPRNVHKGFTHIQPNLLAGNDVDVFIHTWIDEEQVEKRDYGAMPPVTSAGMRATDPDDVDSPFVLLPRKDPAAFYALLSYAQVCEDSLAREIHVWLDKIAEASPLYGSQGGRNRVAMRKKQMDLYS</sequence>